<dbReference type="NCBIfam" id="TIGR00756">
    <property type="entry name" value="PPR"/>
    <property type="match status" value="1"/>
</dbReference>
<evidence type="ECO:0000256" key="2">
    <source>
        <dbReference type="PROSITE-ProRule" id="PRU00708"/>
    </source>
</evidence>
<dbReference type="InterPro" id="IPR011990">
    <property type="entry name" value="TPR-like_helical_dom_sf"/>
</dbReference>
<dbReference type="EMBL" id="JASJQH010007118">
    <property type="protein sequence ID" value="KAK9717930.1"/>
    <property type="molecule type" value="Genomic_DNA"/>
</dbReference>
<dbReference type="Pfam" id="PF13041">
    <property type="entry name" value="PPR_2"/>
    <property type="match status" value="1"/>
</dbReference>
<keyword evidence="1" id="KW-0677">Repeat</keyword>
<dbReference type="PANTHER" id="PTHR47936:SF1">
    <property type="entry name" value="PENTATRICOPEPTIDE REPEAT-CONTAINING PROTEIN GUN1, CHLOROPLASTIC"/>
    <property type="match status" value="1"/>
</dbReference>
<dbReference type="PANTHER" id="PTHR47936">
    <property type="entry name" value="PPR_LONG DOMAIN-CONTAINING PROTEIN"/>
    <property type="match status" value="1"/>
</dbReference>
<gene>
    <name evidence="3" type="ORF">K7432_005875</name>
</gene>
<dbReference type="Gene3D" id="1.25.40.10">
    <property type="entry name" value="Tetratricopeptide repeat domain"/>
    <property type="match status" value="1"/>
</dbReference>
<accession>A0ABR2W2I8</accession>
<dbReference type="InterPro" id="IPR002885">
    <property type="entry name" value="PPR_rpt"/>
</dbReference>
<evidence type="ECO:0000313" key="4">
    <source>
        <dbReference type="Proteomes" id="UP001479436"/>
    </source>
</evidence>
<reference evidence="3 4" key="1">
    <citation type="submission" date="2023-04" db="EMBL/GenBank/DDBJ databases">
        <title>Genome of Basidiobolus ranarum AG-B5.</title>
        <authorList>
            <person name="Stajich J.E."/>
            <person name="Carter-House D."/>
            <person name="Gryganskyi A."/>
        </authorList>
    </citation>
    <scope>NUCLEOTIDE SEQUENCE [LARGE SCALE GENOMIC DNA]</scope>
    <source>
        <strain evidence="3 4">AG-B5</strain>
    </source>
</reference>
<evidence type="ECO:0000256" key="1">
    <source>
        <dbReference type="ARBA" id="ARBA00022737"/>
    </source>
</evidence>
<dbReference type="Proteomes" id="UP001479436">
    <property type="component" value="Unassembled WGS sequence"/>
</dbReference>
<name>A0ABR2W2I8_9FUNG</name>
<sequence length="416" mass="46550">MFHLTSRLASKANWRATPQALPLVRTLTGSSVNLGKRSLPREIKTKGVTVPKDAYLMSEKVQKLASNNKLNDAIALVMSSPLRAQSTVVWNHLIDECGKKQMVGKAFKLLQEMKSRGHVPNDKTFTLLINACANSISVSPTALQKALELYNKMALSDTPPSLVHTNTLIKACSRAGDMKTLADSYNSLDTQGPGAPDVVTYNLVIGAFARKGGDEGFNLAYQVWEDFRKDLNQYEKSHVKHKSDYDPYADPYQSRQRRSLPERNMRLDVEIVNSILIACKNAESKENIEKAYVILRDVFGLTGLREKLSGYGLGSETNELYKIEAAAPSAYHLRLKPSTVDLIIGICLKAKSYHRGVNYFSEIVKKYPSIQLDIQNFTTVSFLFLRHVAQIHGHRGSLYDTQSLKVRQNIDNTEKN</sequence>
<keyword evidence="4" id="KW-1185">Reference proteome</keyword>
<proteinExistence type="predicted"/>
<evidence type="ECO:0000313" key="3">
    <source>
        <dbReference type="EMBL" id="KAK9717930.1"/>
    </source>
</evidence>
<organism evidence="3 4">
    <name type="scientific">Basidiobolus ranarum</name>
    <dbReference type="NCBI Taxonomy" id="34480"/>
    <lineage>
        <taxon>Eukaryota</taxon>
        <taxon>Fungi</taxon>
        <taxon>Fungi incertae sedis</taxon>
        <taxon>Zoopagomycota</taxon>
        <taxon>Entomophthoromycotina</taxon>
        <taxon>Basidiobolomycetes</taxon>
        <taxon>Basidiobolales</taxon>
        <taxon>Basidiobolaceae</taxon>
        <taxon>Basidiobolus</taxon>
    </lineage>
</organism>
<protein>
    <recommendedName>
        <fullName evidence="5">Pentatricopeptide repeat-containing protein</fullName>
    </recommendedName>
</protein>
<evidence type="ECO:0008006" key="5">
    <source>
        <dbReference type="Google" id="ProtNLM"/>
    </source>
</evidence>
<comment type="caution">
    <text evidence="3">The sequence shown here is derived from an EMBL/GenBank/DDBJ whole genome shotgun (WGS) entry which is preliminary data.</text>
</comment>
<dbReference type="PROSITE" id="PS51375">
    <property type="entry name" value="PPR"/>
    <property type="match status" value="1"/>
</dbReference>
<feature type="repeat" description="PPR" evidence="2">
    <location>
        <begin position="86"/>
        <end position="120"/>
    </location>
</feature>